<keyword evidence="1" id="KW-0540">Nuclease</keyword>
<dbReference type="OrthoDB" id="9808744at2"/>
<dbReference type="EMBL" id="CP025958">
    <property type="protein sequence ID" value="AWM40473.1"/>
    <property type="molecule type" value="Genomic_DNA"/>
</dbReference>
<gene>
    <name evidence="1" type="ORF">C1280_28140</name>
</gene>
<dbReference type="GO" id="GO:0004521">
    <property type="term" value="F:RNA endonuclease activity"/>
    <property type="evidence" value="ECO:0007669"/>
    <property type="project" value="TreeGrafter"/>
</dbReference>
<dbReference type="AlphaFoldDB" id="A0A2Z3H385"/>
<protein>
    <submittedName>
        <fullName evidence="1">mRNA-degrading endonuclease</fullName>
    </submittedName>
</protein>
<dbReference type="PANTHER" id="PTHR33988">
    <property type="entry name" value="ENDORIBONUCLEASE MAZF-RELATED"/>
    <property type="match status" value="1"/>
</dbReference>
<accession>A0A2Z3H385</accession>
<dbReference type="GO" id="GO:0016075">
    <property type="term" value="P:rRNA catabolic process"/>
    <property type="evidence" value="ECO:0007669"/>
    <property type="project" value="TreeGrafter"/>
</dbReference>
<reference evidence="1 2" key="1">
    <citation type="submission" date="2018-01" db="EMBL/GenBank/DDBJ databases">
        <title>G. obscuriglobus.</title>
        <authorList>
            <person name="Franke J."/>
            <person name="Blomberg W."/>
            <person name="Selmecki A."/>
        </authorList>
    </citation>
    <scope>NUCLEOTIDE SEQUENCE [LARGE SCALE GENOMIC DNA]</scope>
    <source>
        <strain evidence="1 2">DSM 5831</strain>
    </source>
</reference>
<dbReference type="InterPro" id="IPR003477">
    <property type="entry name" value="PemK-like"/>
</dbReference>
<organism evidence="1 2">
    <name type="scientific">Gemmata obscuriglobus</name>
    <dbReference type="NCBI Taxonomy" id="114"/>
    <lineage>
        <taxon>Bacteria</taxon>
        <taxon>Pseudomonadati</taxon>
        <taxon>Planctomycetota</taxon>
        <taxon>Planctomycetia</taxon>
        <taxon>Gemmatales</taxon>
        <taxon>Gemmataceae</taxon>
        <taxon>Gemmata</taxon>
    </lineage>
</organism>
<sequence length="123" mass="13257">MSVSVPARGDVIRLDFNPQAGHEQAGHRPALVVSPAEYNKRGMAIVCPITNTVRGQPFEVAAPPGTGVTGVILSDQMKSVDWKNRGGQPFAKFDEETVNQVVEKVLALIDPEGVFCPIETDDE</sequence>
<keyword evidence="1" id="KW-0378">Hydrolase</keyword>
<dbReference type="RefSeq" id="WP_033199369.1">
    <property type="nucleotide sequence ID" value="NZ_CP025958.1"/>
</dbReference>
<evidence type="ECO:0000313" key="1">
    <source>
        <dbReference type="EMBL" id="AWM40473.1"/>
    </source>
</evidence>
<dbReference type="PANTHER" id="PTHR33988:SF3">
    <property type="entry name" value="ENDORIBONUCLEASE TOXIN CHPB-RELATED"/>
    <property type="match status" value="1"/>
</dbReference>
<keyword evidence="2" id="KW-1185">Reference proteome</keyword>
<dbReference type="KEGG" id="gog:C1280_28140"/>
<dbReference type="Gene3D" id="2.30.30.110">
    <property type="match status" value="1"/>
</dbReference>
<dbReference type="GO" id="GO:0006402">
    <property type="term" value="P:mRNA catabolic process"/>
    <property type="evidence" value="ECO:0007669"/>
    <property type="project" value="TreeGrafter"/>
</dbReference>
<dbReference type="Pfam" id="PF02452">
    <property type="entry name" value="PemK_toxin"/>
    <property type="match status" value="1"/>
</dbReference>
<dbReference type="InterPro" id="IPR011067">
    <property type="entry name" value="Plasmid_toxin/cell-grow_inhib"/>
</dbReference>
<keyword evidence="1" id="KW-0255">Endonuclease</keyword>
<name>A0A2Z3H385_9BACT</name>
<dbReference type="Proteomes" id="UP000245802">
    <property type="component" value="Chromosome"/>
</dbReference>
<dbReference type="SUPFAM" id="SSF50118">
    <property type="entry name" value="Cell growth inhibitor/plasmid maintenance toxic component"/>
    <property type="match status" value="1"/>
</dbReference>
<dbReference type="GO" id="GO:0003677">
    <property type="term" value="F:DNA binding"/>
    <property type="evidence" value="ECO:0007669"/>
    <property type="project" value="InterPro"/>
</dbReference>
<evidence type="ECO:0000313" key="2">
    <source>
        <dbReference type="Proteomes" id="UP000245802"/>
    </source>
</evidence>
<proteinExistence type="predicted"/>